<dbReference type="GO" id="GO:0005886">
    <property type="term" value="C:plasma membrane"/>
    <property type="evidence" value="ECO:0007669"/>
    <property type="project" value="UniProtKB-SubCell"/>
</dbReference>
<dbReference type="PANTHER" id="PTHR30485:SF1">
    <property type="entry name" value="CYTOCHROME YDHU-RELATED"/>
    <property type="match status" value="1"/>
</dbReference>
<evidence type="ECO:0000313" key="8">
    <source>
        <dbReference type="EMBL" id="PSU30548.1"/>
    </source>
</evidence>
<keyword evidence="4 6" id="KW-1133">Transmembrane helix</keyword>
<evidence type="ECO:0000256" key="3">
    <source>
        <dbReference type="ARBA" id="ARBA00022692"/>
    </source>
</evidence>
<feature type="transmembrane region" description="Helical" evidence="6">
    <location>
        <begin position="49"/>
        <end position="66"/>
    </location>
</feature>
<evidence type="ECO:0000313" key="9">
    <source>
        <dbReference type="Proteomes" id="UP000241222"/>
    </source>
</evidence>
<dbReference type="SUPFAM" id="SSF81342">
    <property type="entry name" value="Transmembrane di-heme cytochromes"/>
    <property type="match status" value="1"/>
</dbReference>
<dbReference type="Gene3D" id="1.20.950.20">
    <property type="entry name" value="Transmembrane di-heme cytochromes, Chain C"/>
    <property type="match status" value="1"/>
</dbReference>
<evidence type="ECO:0000256" key="6">
    <source>
        <dbReference type="SAM" id="Phobius"/>
    </source>
</evidence>
<organism evidence="8 9">
    <name type="scientific">Photobacterium lutimaris</name>
    <dbReference type="NCBI Taxonomy" id="388278"/>
    <lineage>
        <taxon>Bacteria</taxon>
        <taxon>Pseudomonadati</taxon>
        <taxon>Pseudomonadota</taxon>
        <taxon>Gammaproteobacteria</taxon>
        <taxon>Vibrionales</taxon>
        <taxon>Vibrionaceae</taxon>
        <taxon>Photobacterium</taxon>
    </lineage>
</organism>
<dbReference type="AlphaFoldDB" id="A0A2T3IQC9"/>
<keyword evidence="2" id="KW-1003">Cell membrane</keyword>
<keyword evidence="9" id="KW-1185">Reference proteome</keyword>
<keyword evidence="3 6" id="KW-0812">Transmembrane</keyword>
<dbReference type="InterPro" id="IPR011577">
    <property type="entry name" value="Cyt_b561_bac/Ni-Hgenase"/>
</dbReference>
<protein>
    <submittedName>
        <fullName evidence="8">Cytochrome B</fullName>
    </submittedName>
</protein>
<evidence type="ECO:0000256" key="2">
    <source>
        <dbReference type="ARBA" id="ARBA00022475"/>
    </source>
</evidence>
<dbReference type="EMBL" id="PYMH01000016">
    <property type="protein sequence ID" value="PSU30548.1"/>
    <property type="molecule type" value="Genomic_DNA"/>
</dbReference>
<comment type="subcellular location">
    <subcellularLocation>
        <location evidence="1">Cell membrane</location>
        <topology evidence="1">Multi-pass membrane protein</topology>
    </subcellularLocation>
</comment>
<feature type="transmembrane region" description="Helical" evidence="6">
    <location>
        <begin position="116"/>
        <end position="139"/>
    </location>
</feature>
<dbReference type="InterPro" id="IPR051542">
    <property type="entry name" value="Hydrogenase_cytochrome"/>
</dbReference>
<dbReference type="Pfam" id="PF01292">
    <property type="entry name" value="Ni_hydr_CYTB"/>
    <property type="match status" value="1"/>
</dbReference>
<dbReference type="GO" id="GO:0022904">
    <property type="term" value="P:respiratory electron transport chain"/>
    <property type="evidence" value="ECO:0007669"/>
    <property type="project" value="InterPro"/>
</dbReference>
<dbReference type="InterPro" id="IPR016174">
    <property type="entry name" value="Di-haem_cyt_TM"/>
</dbReference>
<proteinExistence type="predicted"/>
<name>A0A2T3IQC9_9GAMM</name>
<feature type="domain" description="Cytochrome b561 bacterial/Ni-hydrogenase" evidence="7">
    <location>
        <begin position="6"/>
        <end position="187"/>
    </location>
</feature>
<feature type="transmembrane region" description="Helical" evidence="6">
    <location>
        <begin position="151"/>
        <end position="170"/>
    </location>
</feature>
<gene>
    <name evidence="8" type="ORF">C9I99_23585</name>
</gene>
<evidence type="ECO:0000256" key="5">
    <source>
        <dbReference type="ARBA" id="ARBA00023136"/>
    </source>
</evidence>
<accession>A0A2T3IQC9</accession>
<dbReference type="RefSeq" id="WP_107351278.1">
    <property type="nucleotide sequence ID" value="NZ_PYMH01000016.1"/>
</dbReference>
<dbReference type="GO" id="GO:0020037">
    <property type="term" value="F:heme binding"/>
    <property type="evidence" value="ECO:0007669"/>
    <property type="project" value="TreeGrafter"/>
</dbReference>
<dbReference type="OrthoDB" id="1117555at2"/>
<evidence type="ECO:0000256" key="4">
    <source>
        <dbReference type="ARBA" id="ARBA00022989"/>
    </source>
</evidence>
<dbReference type="PANTHER" id="PTHR30485">
    <property type="entry name" value="NI/FE-HYDROGENASE 1 B-TYPE CYTOCHROME SUBUNIT"/>
    <property type="match status" value="1"/>
</dbReference>
<sequence length="207" mass="24249">MRQMIYKRFERFWHWSQSLLMLVMLVTGFEIHGTFSWLGFEQALQWHEVGAVALIILWVFAIFWHFTTGEWKQYIPTTEKLVAVIRYYSKDIFFAKPHPYKVTPDRKHNPLQRFSYLGFKLLLAPVIWITGLMLLAYPFGLQVLSLPTLSALHLLSAFLILVFLIVHVYMTTTGDTPLSHIKTMITGYEEHQDPDVDEQTLPSEKNT</sequence>
<evidence type="ECO:0000256" key="1">
    <source>
        <dbReference type="ARBA" id="ARBA00004651"/>
    </source>
</evidence>
<dbReference type="Proteomes" id="UP000241222">
    <property type="component" value="Unassembled WGS sequence"/>
</dbReference>
<comment type="caution">
    <text evidence="8">The sequence shown here is derived from an EMBL/GenBank/DDBJ whole genome shotgun (WGS) entry which is preliminary data.</text>
</comment>
<keyword evidence="5 6" id="KW-0472">Membrane</keyword>
<reference evidence="8 9" key="1">
    <citation type="submission" date="2018-03" db="EMBL/GenBank/DDBJ databases">
        <title>Whole genome sequencing of Histamine producing bacteria.</title>
        <authorList>
            <person name="Butler K."/>
        </authorList>
    </citation>
    <scope>NUCLEOTIDE SEQUENCE [LARGE SCALE GENOMIC DNA]</scope>
    <source>
        <strain evidence="8 9">JCM 13586</strain>
    </source>
</reference>
<dbReference type="GO" id="GO:0009055">
    <property type="term" value="F:electron transfer activity"/>
    <property type="evidence" value="ECO:0007669"/>
    <property type="project" value="InterPro"/>
</dbReference>
<evidence type="ECO:0000259" key="7">
    <source>
        <dbReference type="Pfam" id="PF01292"/>
    </source>
</evidence>
<feature type="transmembrane region" description="Helical" evidence="6">
    <location>
        <begin position="12"/>
        <end position="29"/>
    </location>
</feature>